<name>A0A512HAD6_9PROT</name>
<accession>A0A512HAD6</accession>
<comment type="caution">
    <text evidence="1">The sequence shown here is derived from an EMBL/GenBank/DDBJ whole genome shotgun (WGS) entry which is preliminary data.</text>
</comment>
<dbReference type="EMBL" id="BJZO01000077">
    <property type="protein sequence ID" value="GEO82416.1"/>
    <property type="molecule type" value="Genomic_DNA"/>
</dbReference>
<proteinExistence type="predicted"/>
<reference evidence="1 2" key="1">
    <citation type="submission" date="2019-07" db="EMBL/GenBank/DDBJ databases">
        <title>Whole genome shotgun sequence of Rhodospirillum oryzae NBRC 107573.</title>
        <authorList>
            <person name="Hosoyama A."/>
            <person name="Uohara A."/>
            <person name="Ohji S."/>
            <person name="Ichikawa N."/>
        </authorList>
    </citation>
    <scope>NUCLEOTIDE SEQUENCE [LARGE SCALE GENOMIC DNA]</scope>
    <source>
        <strain evidence="1 2">NBRC 107573</strain>
    </source>
</reference>
<evidence type="ECO:0000313" key="1">
    <source>
        <dbReference type="EMBL" id="GEO82416.1"/>
    </source>
</evidence>
<sequence>MTENDTNSRQEEPARNVNGTQFEIVLDGKIDHYYSNIYSTTYTIGTFDTSIEILFSRSNFIEFYAKSQIPTPEGPIPAKGQVIVKMPADAALGLARNLLNVIRQFPREFQDALGFPDNGGNEGTK</sequence>
<evidence type="ECO:0000313" key="2">
    <source>
        <dbReference type="Proteomes" id="UP000321567"/>
    </source>
</evidence>
<gene>
    <name evidence="1" type="ORF">ROR02_25470</name>
</gene>
<evidence type="ECO:0008006" key="3">
    <source>
        <dbReference type="Google" id="ProtNLM"/>
    </source>
</evidence>
<organism evidence="1 2">
    <name type="scientific">Pararhodospirillum oryzae</name>
    <dbReference type="NCBI Taxonomy" id="478448"/>
    <lineage>
        <taxon>Bacteria</taxon>
        <taxon>Pseudomonadati</taxon>
        <taxon>Pseudomonadota</taxon>
        <taxon>Alphaproteobacteria</taxon>
        <taxon>Rhodospirillales</taxon>
        <taxon>Rhodospirillaceae</taxon>
        <taxon>Pararhodospirillum</taxon>
    </lineage>
</organism>
<dbReference type="RefSeq" id="WP_147164444.1">
    <property type="nucleotide sequence ID" value="NZ_BJZO01000077.1"/>
</dbReference>
<keyword evidence="2" id="KW-1185">Reference proteome</keyword>
<dbReference type="AlphaFoldDB" id="A0A512HAD6"/>
<protein>
    <recommendedName>
        <fullName evidence="3">DUF3467 domain-containing protein</fullName>
    </recommendedName>
</protein>
<dbReference type="Proteomes" id="UP000321567">
    <property type="component" value="Unassembled WGS sequence"/>
</dbReference>